<evidence type="ECO:0000313" key="2">
    <source>
        <dbReference type="Proteomes" id="UP000265520"/>
    </source>
</evidence>
<evidence type="ECO:0000313" key="1">
    <source>
        <dbReference type="EMBL" id="MCI17649.1"/>
    </source>
</evidence>
<dbReference type="Proteomes" id="UP000265520">
    <property type="component" value="Unassembled WGS sequence"/>
</dbReference>
<proteinExistence type="predicted"/>
<keyword evidence="2" id="KW-1185">Reference proteome</keyword>
<dbReference type="EMBL" id="LXQA010106400">
    <property type="protein sequence ID" value="MCI17649.1"/>
    <property type="molecule type" value="Genomic_DNA"/>
</dbReference>
<accession>A0A392Q1E2</accession>
<dbReference type="AlphaFoldDB" id="A0A392Q1E2"/>
<feature type="non-terminal residue" evidence="1">
    <location>
        <position position="1"/>
    </location>
</feature>
<sequence length="52" mass="5539">GKGAMQKRVGALQELRRLLSRSEFPPVESALKAGAVAILVQCLSFGSPDEQV</sequence>
<comment type="caution">
    <text evidence="1">The sequence shown here is derived from an EMBL/GenBank/DDBJ whole genome shotgun (WGS) entry which is preliminary data.</text>
</comment>
<organism evidence="1 2">
    <name type="scientific">Trifolium medium</name>
    <dbReference type="NCBI Taxonomy" id="97028"/>
    <lineage>
        <taxon>Eukaryota</taxon>
        <taxon>Viridiplantae</taxon>
        <taxon>Streptophyta</taxon>
        <taxon>Embryophyta</taxon>
        <taxon>Tracheophyta</taxon>
        <taxon>Spermatophyta</taxon>
        <taxon>Magnoliopsida</taxon>
        <taxon>eudicotyledons</taxon>
        <taxon>Gunneridae</taxon>
        <taxon>Pentapetalae</taxon>
        <taxon>rosids</taxon>
        <taxon>fabids</taxon>
        <taxon>Fabales</taxon>
        <taxon>Fabaceae</taxon>
        <taxon>Papilionoideae</taxon>
        <taxon>50 kb inversion clade</taxon>
        <taxon>NPAAA clade</taxon>
        <taxon>Hologalegina</taxon>
        <taxon>IRL clade</taxon>
        <taxon>Trifolieae</taxon>
        <taxon>Trifolium</taxon>
    </lineage>
</organism>
<dbReference type="Gene3D" id="1.25.10.10">
    <property type="entry name" value="Leucine-rich Repeat Variant"/>
    <property type="match status" value="1"/>
</dbReference>
<protein>
    <submittedName>
        <fullName evidence="1">Importin subunit alpha-2-like</fullName>
    </submittedName>
</protein>
<reference evidence="1 2" key="1">
    <citation type="journal article" date="2018" name="Front. Plant Sci.">
        <title>Red Clover (Trifolium pratense) and Zigzag Clover (T. medium) - A Picture of Genomic Similarities and Differences.</title>
        <authorList>
            <person name="Dluhosova J."/>
            <person name="Istvanek J."/>
            <person name="Nedelnik J."/>
            <person name="Repkova J."/>
        </authorList>
    </citation>
    <scope>NUCLEOTIDE SEQUENCE [LARGE SCALE GENOMIC DNA]</scope>
    <source>
        <strain evidence="2">cv. 10/8</strain>
        <tissue evidence="1">Leaf</tissue>
    </source>
</reference>
<name>A0A392Q1E2_9FABA</name>
<dbReference type="InterPro" id="IPR011989">
    <property type="entry name" value="ARM-like"/>
</dbReference>